<evidence type="ECO:0000313" key="2">
    <source>
        <dbReference type="Ensembl" id="ENSEASP00005061028.1"/>
    </source>
</evidence>
<name>A0A9L0K871_EQUAS</name>
<reference evidence="2" key="2">
    <citation type="submission" date="2025-08" db="UniProtKB">
        <authorList>
            <consortium name="Ensembl"/>
        </authorList>
    </citation>
    <scope>IDENTIFICATION</scope>
</reference>
<reference evidence="2 3" key="1">
    <citation type="journal article" date="2020" name="Nat. Commun.">
        <title>Donkey genomes provide new insights into domestication and selection for coat color.</title>
        <authorList>
            <person name="Wang"/>
            <person name="C."/>
            <person name="Li"/>
            <person name="H."/>
            <person name="Guo"/>
            <person name="Y."/>
            <person name="Huang"/>
            <person name="J."/>
            <person name="Sun"/>
            <person name="Y."/>
            <person name="Min"/>
            <person name="J."/>
            <person name="Wang"/>
            <person name="J."/>
            <person name="Fang"/>
            <person name="X."/>
            <person name="Zhao"/>
            <person name="Z."/>
            <person name="Wang"/>
            <person name="S."/>
            <person name="Zhang"/>
            <person name="Y."/>
            <person name="Liu"/>
            <person name="Q."/>
            <person name="Jiang"/>
            <person name="Q."/>
            <person name="Wang"/>
            <person name="X."/>
            <person name="Guo"/>
            <person name="Y."/>
            <person name="Yang"/>
            <person name="C."/>
            <person name="Wang"/>
            <person name="Y."/>
            <person name="Tian"/>
            <person name="F."/>
            <person name="Zhuang"/>
            <person name="G."/>
            <person name="Fan"/>
            <person name="Y."/>
            <person name="Gao"/>
            <person name="Q."/>
            <person name="Li"/>
            <person name="Y."/>
            <person name="Ju"/>
            <person name="Z."/>
            <person name="Li"/>
            <person name="J."/>
            <person name="Li"/>
            <person name="R."/>
            <person name="Hou"/>
            <person name="M."/>
            <person name="Yang"/>
            <person name="G."/>
            <person name="Liu"/>
            <person name="G."/>
            <person name="Liu"/>
            <person name="W."/>
            <person name="Guo"/>
            <person name="J."/>
            <person name="Pan"/>
            <person name="S."/>
            <person name="Fan"/>
            <person name="G."/>
            <person name="Zhang"/>
            <person name="W."/>
            <person name="Zhang"/>
            <person name="R."/>
            <person name="Yu"/>
            <person name="J."/>
            <person name="Zhang"/>
            <person name="X."/>
            <person name="Yin"/>
            <person name="Q."/>
            <person name="Ji"/>
            <person name="C."/>
            <person name="Jin"/>
            <person name="Y."/>
            <person name="Yue"/>
            <person name="G."/>
            <person name="Liu"/>
            <person name="M."/>
            <person name="Xu"/>
            <person name="J."/>
            <person name="Liu"/>
            <person name="S."/>
            <person name="Jordana"/>
            <person name="J."/>
            <person name="Noce"/>
            <person name="A."/>
            <person name="Amills"/>
            <person name="M."/>
            <person name="Wu"/>
            <person name="D.D."/>
            <person name="Li"/>
            <person name="S."/>
            <person name="Zhou"/>
            <person name="X. and Zhong"/>
            <person name="J."/>
        </authorList>
    </citation>
    <scope>NUCLEOTIDE SEQUENCE [LARGE SCALE GENOMIC DNA]</scope>
</reference>
<evidence type="ECO:0000313" key="3">
    <source>
        <dbReference type="Proteomes" id="UP000694387"/>
    </source>
</evidence>
<organism evidence="2 3">
    <name type="scientific">Equus asinus</name>
    <name type="common">Donkey</name>
    <name type="synonym">Equus africanus asinus</name>
    <dbReference type="NCBI Taxonomy" id="9793"/>
    <lineage>
        <taxon>Eukaryota</taxon>
        <taxon>Metazoa</taxon>
        <taxon>Chordata</taxon>
        <taxon>Craniata</taxon>
        <taxon>Vertebrata</taxon>
        <taxon>Euteleostomi</taxon>
        <taxon>Mammalia</taxon>
        <taxon>Eutheria</taxon>
        <taxon>Laurasiatheria</taxon>
        <taxon>Perissodactyla</taxon>
        <taxon>Equidae</taxon>
        <taxon>Equus</taxon>
    </lineage>
</organism>
<evidence type="ECO:0000256" key="1">
    <source>
        <dbReference type="SAM" id="MobiDB-lite"/>
    </source>
</evidence>
<accession>A0A9L0K871</accession>
<dbReference type="GeneTree" id="ENSGT01090000263383"/>
<dbReference type="Ensembl" id="ENSEAST00005061576.1">
    <property type="protein sequence ID" value="ENSEASP00005061028.1"/>
    <property type="gene ID" value="ENSEASG00005032736.1"/>
</dbReference>
<protein>
    <submittedName>
        <fullName evidence="2">Uncharacterized protein</fullName>
    </submittedName>
</protein>
<dbReference type="Proteomes" id="UP000694387">
    <property type="component" value="Chromosome 14"/>
</dbReference>
<feature type="compositionally biased region" description="Basic and acidic residues" evidence="1">
    <location>
        <begin position="16"/>
        <end position="25"/>
    </location>
</feature>
<keyword evidence="3" id="KW-1185">Reference proteome</keyword>
<sequence>MGHPKTAPTPPSPENAEEKPSRELRPPPPLPQTQPEPPPQLPLQLRAAFERIGSGFGRLPAVGPRSERQVGLTRRKSIAPANGNLERSKSIVLLDTSTGETESEFHAYVQSPEHPVLSEFCTELPGIKQVCPSLFPTSLPPAPNQKPSEYDANTKIQKSVLKRKQKLYTSWNLIYSVLRGISHPEVH</sequence>
<dbReference type="AlphaFoldDB" id="A0A9L0K871"/>
<dbReference type="InterPro" id="IPR036397">
    <property type="entry name" value="RNaseH_sf"/>
</dbReference>
<proteinExistence type="predicted"/>
<dbReference type="GO" id="GO:0003676">
    <property type="term" value="F:nucleic acid binding"/>
    <property type="evidence" value="ECO:0007669"/>
    <property type="project" value="InterPro"/>
</dbReference>
<feature type="region of interest" description="Disordered" evidence="1">
    <location>
        <begin position="1"/>
        <end position="43"/>
    </location>
</feature>
<feature type="compositionally biased region" description="Pro residues" evidence="1">
    <location>
        <begin position="26"/>
        <end position="41"/>
    </location>
</feature>
<dbReference type="Gene3D" id="3.30.420.10">
    <property type="entry name" value="Ribonuclease H-like superfamily/Ribonuclease H"/>
    <property type="match status" value="1"/>
</dbReference>
<reference evidence="2" key="3">
    <citation type="submission" date="2025-09" db="UniProtKB">
        <authorList>
            <consortium name="Ensembl"/>
        </authorList>
    </citation>
    <scope>IDENTIFICATION</scope>
</reference>